<sequence>MATAVEQARAIFDRVDTTKDGVIDRTELGKLLEALGEEATPQNIVSALFQMDAGGDGTISFDEFVAFYKSNYLPRHPTKLLTSRRGVVAIGQSKSASYTLPPPTFCFGKALQRDKENAGQVLRQHGDACDDILSRTRDPSKQPRGATKLKSASAVHLGTSSAGRPHTSSGPSSSLHPKSTEARGVAPVGAAGVAFVLTQLKAQLQARGMEAFQALAAHTSSASLSFSDLKALVHDRLQLDATEKDLRAVFSLFDMNGDNTIDASEWATALLTPLTGRRLDAVQRTFRALDTKQVGRVELGQLRRRFDGTTLAEVRSGLHTVDEVRAAFLAGILAAGGGTADGSITQAQFEAYYMHVSSATVDDDVFLGLVRGAWQVDMPPLLPPPTPTTATASLAIKPKENFLRVRAPWLTTDSAGSLLYNGSNPPPDDIDDNSLAPLGGPNAHKELNAGLKGILARMRTQLQAMGVTAWMALDRAAAAHPSLSLHAFKQLMKDDAGMALSDKDWRVLFEWFAGSHTTLNLQPLLAYLHVPLTPARLGLVRRAFRALDDVPKWGGRVPLRALVSRFDAARHPAVQSGRSSEIEVTDALQAALNTPDDVVTAAQFESYYGYVSQGIDDDDDALFERHVTHVWKARSVDDDDDASDETASIVASTYMPPSSAATTTQEKKHPLVMYQESVRHLAQTNASTIKSVKSGPKSSGPTKPGTRMDDRRSVATRTNRRPTTSQSTSSKPPTKATKGDTKPGWRFR</sequence>
<dbReference type="GO" id="GO:0005509">
    <property type="term" value="F:calcium ion binding"/>
    <property type="evidence" value="ECO:0007669"/>
    <property type="project" value="InterPro"/>
</dbReference>
<dbReference type="Pfam" id="PF13499">
    <property type="entry name" value="EF-hand_7"/>
    <property type="match status" value="1"/>
</dbReference>
<dbReference type="Pfam" id="PF13202">
    <property type="entry name" value="EF-hand_5"/>
    <property type="match status" value="1"/>
</dbReference>
<dbReference type="EMBL" id="VJMH01005339">
    <property type="protein sequence ID" value="KAF0697205.1"/>
    <property type="molecule type" value="Genomic_DNA"/>
</dbReference>
<evidence type="ECO:0000313" key="7">
    <source>
        <dbReference type="EMBL" id="VFT88947.1"/>
    </source>
</evidence>
<feature type="domain" description="EF-hand" evidence="5">
    <location>
        <begin position="3"/>
        <end position="38"/>
    </location>
</feature>
<dbReference type="InterPro" id="IPR018247">
    <property type="entry name" value="EF_Hand_1_Ca_BS"/>
</dbReference>
<dbReference type="SMART" id="SM00054">
    <property type="entry name" value="EFh"/>
    <property type="match status" value="3"/>
</dbReference>
<feature type="region of interest" description="Disordered" evidence="4">
    <location>
        <begin position="131"/>
        <end position="182"/>
    </location>
</feature>
<organism evidence="7 8">
    <name type="scientific">Aphanomyces stellatus</name>
    <dbReference type="NCBI Taxonomy" id="120398"/>
    <lineage>
        <taxon>Eukaryota</taxon>
        <taxon>Sar</taxon>
        <taxon>Stramenopiles</taxon>
        <taxon>Oomycota</taxon>
        <taxon>Saprolegniomycetes</taxon>
        <taxon>Saprolegniales</taxon>
        <taxon>Verrucalvaceae</taxon>
        <taxon>Aphanomyces</taxon>
    </lineage>
</organism>
<feature type="compositionally biased region" description="Low complexity" evidence="4">
    <location>
        <begin position="721"/>
        <end position="736"/>
    </location>
</feature>
<keyword evidence="3" id="KW-0106">Calcium</keyword>
<feature type="compositionally biased region" description="Basic and acidic residues" evidence="4">
    <location>
        <begin position="131"/>
        <end position="141"/>
    </location>
</feature>
<evidence type="ECO:0000313" key="6">
    <source>
        <dbReference type="EMBL" id="KAF0697205.1"/>
    </source>
</evidence>
<reference evidence="6" key="2">
    <citation type="submission" date="2019-06" db="EMBL/GenBank/DDBJ databases">
        <title>Genomics analysis of Aphanomyces spp. identifies a new class of oomycete effector associated with host adaptation.</title>
        <authorList>
            <person name="Gaulin E."/>
        </authorList>
    </citation>
    <scope>NUCLEOTIDE SEQUENCE</scope>
    <source>
        <strain evidence="6">CBS 578.67</strain>
    </source>
</reference>
<dbReference type="SUPFAM" id="SSF47473">
    <property type="entry name" value="EF-hand"/>
    <property type="match status" value="2"/>
</dbReference>
<name>A0A485KWN8_9STRA</name>
<dbReference type="EMBL" id="CAADRA010005360">
    <property type="protein sequence ID" value="VFT88947.1"/>
    <property type="molecule type" value="Genomic_DNA"/>
</dbReference>
<feature type="region of interest" description="Disordered" evidence="4">
    <location>
        <begin position="686"/>
        <end position="748"/>
    </location>
</feature>
<evidence type="ECO:0000256" key="4">
    <source>
        <dbReference type="SAM" id="MobiDB-lite"/>
    </source>
</evidence>
<keyword evidence="2" id="KW-0677">Repeat</keyword>
<dbReference type="InterPro" id="IPR051581">
    <property type="entry name" value="Ca-bind"/>
</dbReference>
<feature type="compositionally biased region" description="Low complexity" evidence="4">
    <location>
        <begin position="165"/>
        <end position="182"/>
    </location>
</feature>
<dbReference type="InterPro" id="IPR002048">
    <property type="entry name" value="EF_hand_dom"/>
</dbReference>
<evidence type="ECO:0000256" key="3">
    <source>
        <dbReference type="ARBA" id="ARBA00022837"/>
    </source>
</evidence>
<dbReference type="PROSITE" id="PS50222">
    <property type="entry name" value="EF_HAND_2"/>
    <property type="match status" value="3"/>
</dbReference>
<dbReference type="OrthoDB" id="444540at2759"/>
<accession>A0A485KWN8</accession>
<evidence type="ECO:0000313" key="8">
    <source>
        <dbReference type="Proteomes" id="UP000332933"/>
    </source>
</evidence>
<feature type="domain" description="EF-hand" evidence="5">
    <location>
        <begin position="241"/>
        <end position="276"/>
    </location>
</feature>
<dbReference type="Proteomes" id="UP000332933">
    <property type="component" value="Unassembled WGS sequence"/>
</dbReference>
<evidence type="ECO:0000256" key="1">
    <source>
        <dbReference type="ARBA" id="ARBA00022723"/>
    </source>
</evidence>
<reference evidence="7 8" key="1">
    <citation type="submission" date="2019-03" db="EMBL/GenBank/DDBJ databases">
        <authorList>
            <person name="Gaulin E."/>
            <person name="Dumas B."/>
        </authorList>
    </citation>
    <scope>NUCLEOTIDE SEQUENCE [LARGE SCALE GENOMIC DNA]</scope>
    <source>
        <strain evidence="7">CBS 568.67</strain>
    </source>
</reference>
<feature type="compositionally biased region" description="Basic and acidic residues" evidence="4">
    <location>
        <begin position="737"/>
        <end position="748"/>
    </location>
</feature>
<dbReference type="CDD" id="cd00051">
    <property type="entry name" value="EFh"/>
    <property type="match status" value="2"/>
</dbReference>
<dbReference type="PROSITE" id="PS00018">
    <property type="entry name" value="EF_HAND_1"/>
    <property type="match status" value="1"/>
</dbReference>
<proteinExistence type="predicted"/>
<dbReference type="InterPro" id="IPR011992">
    <property type="entry name" value="EF-hand-dom_pair"/>
</dbReference>
<gene>
    <name evidence="7" type="primary">Aste57867_12092</name>
    <name evidence="6" type="ORF">As57867_012047</name>
    <name evidence="7" type="ORF">ASTE57867_12092</name>
</gene>
<evidence type="ECO:0000259" key="5">
    <source>
        <dbReference type="PROSITE" id="PS50222"/>
    </source>
</evidence>
<feature type="compositionally biased region" description="Low complexity" evidence="4">
    <location>
        <begin position="693"/>
        <end position="705"/>
    </location>
</feature>
<dbReference type="PANTHER" id="PTHR34524">
    <property type="entry name" value="CALCYPHOSIN"/>
    <property type="match status" value="1"/>
</dbReference>
<evidence type="ECO:0000256" key="2">
    <source>
        <dbReference type="ARBA" id="ARBA00022737"/>
    </source>
</evidence>
<dbReference type="AlphaFoldDB" id="A0A485KWN8"/>
<dbReference type="PANTHER" id="PTHR34524:SF6">
    <property type="entry name" value="CALCYPHOSINE LIKE"/>
    <property type="match status" value="1"/>
</dbReference>
<protein>
    <submittedName>
        <fullName evidence="7">Aste57867_12092 protein</fullName>
    </submittedName>
</protein>
<dbReference type="Gene3D" id="1.10.238.10">
    <property type="entry name" value="EF-hand"/>
    <property type="match status" value="4"/>
</dbReference>
<keyword evidence="1" id="KW-0479">Metal-binding</keyword>
<feature type="domain" description="EF-hand" evidence="5">
    <location>
        <begin position="39"/>
        <end position="74"/>
    </location>
</feature>
<keyword evidence="8" id="KW-1185">Reference proteome</keyword>